<dbReference type="InterPro" id="IPR003488">
    <property type="entry name" value="DprA"/>
</dbReference>
<dbReference type="Pfam" id="PF21102">
    <property type="entry name" value="DprA_N"/>
    <property type="match status" value="1"/>
</dbReference>
<comment type="similarity">
    <text evidence="1">Belongs to the DprA/Smf family.</text>
</comment>
<dbReference type="RefSeq" id="WP_104521171.1">
    <property type="nucleotide sequence ID" value="NZ_NHRY01000236.1"/>
</dbReference>
<dbReference type="PANTHER" id="PTHR43022">
    <property type="entry name" value="PROTEIN SMF"/>
    <property type="match status" value="1"/>
</dbReference>
<name>A0A2S6N2L3_RHOGL</name>
<dbReference type="Pfam" id="PF17782">
    <property type="entry name" value="WHD_DprA"/>
    <property type="match status" value="1"/>
</dbReference>
<protein>
    <submittedName>
        <fullName evidence="4">DNA protecting protein DprA</fullName>
    </submittedName>
</protein>
<evidence type="ECO:0000259" key="3">
    <source>
        <dbReference type="Pfam" id="PF17782"/>
    </source>
</evidence>
<accession>A0A2S6N2L3</accession>
<dbReference type="InterPro" id="IPR041614">
    <property type="entry name" value="DprA_WH"/>
</dbReference>
<evidence type="ECO:0000259" key="2">
    <source>
        <dbReference type="Pfam" id="PF02481"/>
    </source>
</evidence>
<dbReference type="OrthoDB" id="9785707at2"/>
<comment type="caution">
    <text evidence="4">The sequence shown here is derived from an EMBL/GenBank/DDBJ whole genome shotgun (WGS) entry which is preliminary data.</text>
</comment>
<dbReference type="GO" id="GO:0009294">
    <property type="term" value="P:DNA-mediated transformation"/>
    <property type="evidence" value="ECO:0007669"/>
    <property type="project" value="InterPro"/>
</dbReference>
<evidence type="ECO:0000313" key="4">
    <source>
        <dbReference type="EMBL" id="PPQ28863.1"/>
    </source>
</evidence>
<dbReference type="PANTHER" id="PTHR43022:SF1">
    <property type="entry name" value="PROTEIN SMF"/>
    <property type="match status" value="1"/>
</dbReference>
<feature type="domain" description="Smf/DprA SLOG" evidence="2">
    <location>
        <begin position="74"/>
        <end position="280"/>
    </location>
</feature>
<dbReference type="AlphaFoldDB" id="A0A2S6N2L3"/>
<dbReference type="Gene3D" id="1.10.10.10">
    <property type="entry name" value="Winged helix-like DNA-binding domain superfamily/Winged helix DNA-binding domain"/>
    <property type="match status" value="1"/>
</dbReference>
<keyword evidence="5" id="KW-1185">Reference proteome</keyword>
<dbReference type="Gene3D" id="3.40.50.450">
    <property type="match status" value="1"/>
</dbReference>
<dbReference type="EMBL" id="NHRY01000236">
    <property type="protein sequence ID" value="PPQ28863.1"/>
    <property type="molecule type" value="Genomic_DNA"/>
</dbReference>
<gene>
    <name evidence="4" type="ORF">CCS01_23060</name>
</gene>
<proteinExistence type="inferred from homology"/>
<dbReference type="NCBIfam" id="TIGR00732">
    <property type="entry name" value="dprA"/>
    <property type="match status" value="1"/>
</dbReference>
<sequence>MPDWTSQIDHLRLTRAEGVGPVTYRRLLDRYRTPAAALDALPRLARAAGRTSAIMSRADAEQELQRTYDLGGRVVFLGDPGYPPLLALLDDAPPCLVFHGDAPLAQQRCVAAVGGRNASANGQRMAEALAAELAQSLVVVSGLARGIDTAAHQGAMRTGRTIAVIAGGIDQPYPPENADLHRRIAGTNLLVTEAPIGTVPQARHFPRRNRIIAGLSLGVVVVEAALRSGSLITARFAQEAGREVFAVPGSPLDPRARGGNDLIRQGAVLVESAADVLDNLPLAPAEPRPRRSGICEQAELSGLGVAPVASEARRQVLDLLSPEPTLVDDLVRRCQLSPPVTVAVLLELELAGRVETLPGSRVALLPDAID</sequence>
<dbReference type="InterPro" id="IPR036388">
    <property type="entry name" value="WH-like_DNA-bd_sf"/>
</dbReference>
<feature type="domain" description="DprA winged helix" evidence="3">
    <location>
        <begin position="307"/>
        <end position="359"/>
    </location>
</feature>
<dbReference type="Proteomes" id="UP000239724">
    <property type="component" value="Unassembled WGS sequence"/>
</dbReference>
<dbReference type="InterPro" id="IPR057666">
    <property type="entry name" value="DrpA_SLOG"/>
</dbReference>
<dbReference type="Pfam" id="PF02481">
    <property type="entry name" value="DNA_processg_A"/>
    <property type="match status" value="1"/>
</dbReference>
<evidence type="ECO:0000313" key="5">
    <source>
        <dbReference type="Proteomes" id="UP000239724"/>
    </source>
</evidence>
<dbReference type="SUPFAM" id="SSF102405">
    <property type="entry name" value="MCP/YpsA-like"/>
    <property type="match status" value="1"/>
</dbReference>
<reference evidence="4 5" key="1">
    <citation type="journal article" date="2018" name="Arch. Microbiol.">
        <title>New insights into the metabolic potential of the phototrophic purple bacterium Rhodopila globiformis DSM 161(T) from its draft genome sequence and evidence for a vanadium-dependent nitrogenase.</title>
        <authorList>
            <person name="Imhoff J.F."/>
            <person name="Rahn T."/>
            <person name="Kunzel S."/>
            <person name="Neulinger S.C."/>
        </authorList>
    </citation>
    <scope>NUCLEOTIDE SEQUENCE [LARGE SCALE GENOMIC DNA]</scope>
    <source>
        <strain evidence="4 5">DSM 161</strain>
    </source>
</reference>
<evidence type="ECO:0000256" key="1">
    <source>
        <dbReference type="ARBA" id="ARBA00006525"/>
    </source>
</evidence>
<organism evidence="4 5">
    <name type="scientific">Rhodopila globiformis</name>
    <name type="common">Rhodopseudomonas globiformis</name>
    <dbReference type="NCBI Taxonomy" id="1071"/>
    <lineage>
        <taxon>Bacteria</taxon>
        <taxon>Pseudomonadati</taxon>
        <taxon>Pseudomonadota</taxon>
        <taxon>Alphaproteobacteria</taxon>
        <taxon>Acetobacterales</taxon>
        <taxon>Acetobacteraceae</taxon>
        <taxon>Rhodopila</taxon>
    </lineage>
</organism>